<evidence type="ECO:0000256" key="4">
    <source>
        <dbReference type="ARBA" id="ARBA00023002"/>
    </source>
</evidence>
<dbReference type="HAMAP" id="MF_00222">
    <property type="entry name" value="Shikimate_DH_AroE"/>
    <property type="match status" value="1"/>
</dbReference>
<organism evidence="11 12">
    <name type="scientific">Gemmatimonas groenlandica</name>
    <dbReference type="NCBI Taxonomy" id="2732249"/>
    <lineage>
        <taxon>Bacteria</taxon>
        <taxon>Pseudomonadati</taxon>
        <taxon>Gemmatimonadota</taxon>
        <taxon>Gemmatimonadia</taxon>
        <taxon>Gemmatimonadales</taxon>
        <taxon>Gemmatimonadaceae</taxon>
        <taxon>Gemmatimonas</taxon>
    </lineage>
</organism>
<dbReference type="SUPFAM" id="SSF53223">
    <property type="entry name" value="Aminoacid dehydrogenase-like, N-terminal domain"/>
    <property type="match status" value="1"/>
</dbReference>
<evidence type="ECO:0000256" key="1">
    <source>
        <dbReference type="ARBA" id="ARBA00004871"/>
    </source>
</evidence>
<dbReference type="Pfam" id="PF01488">
    <property type="entry name" value="Shikimate_DH"/>
    <property type="match status" value="1"/>
</dbReference>
<dbReference type="SUPFAM" id="SSF51735">
    <property type="entry name" value="NAD(P)-binding Rossmann-fold domains"/>
    <property type="match status" value="1"/>
</dbReference>
<dbReference type="Proteomes" id="UP000500938">
    <property type="component" value="Chromosome"/>
</dbReference>
<dbReference type="GO" id="GO:0008652">
    <property type="term" value="P:amino acid biosynthetic process"/>
    <property type="evidence" value="ECO:0007669"/>
    <property type="project" value="UniProtKB-KW"/>
</dbReference>
<keyword evidence="4 7" id="KW-0560">Oxidoreductase</keyword>
<keyword evidence="7" id="KW-0028">Amino-acid biosynthesis</keyword>
<dbReference type="Pfam" id="PF18317">
    <property type="entry name" value="SDH_C"/>
    <property type="match status" value="1"/>
</dbReference>
<feature type="binding site" evidence="7">
    <location>
        <position position="115"/>
    </location>
    <ligand>
        <name>shikimate</name>
        <dbReference type="ChEBI" id="CHEBI:36208"/>
    </ligand>
</feature>
<comment type="caution">
    <text evidence="7">Lacks conserved residue(s) required for the propagation of feature annotation.</text>
</comment>
<dbReference type="GO" id="GO:0005829">
    <property type="term" value="C:cytosol"/>
    <property type="evidence" value="ECO:0007669"/>
    <property type="project" value="TreeGrafter"/>
</dbReference>
<comment type="similarity">
    <text evidence="7">Belongs to the shikimate dehydrogenase family.</text>
</comment>
<keyword evidence="5 7" id="KW-0057">Aromatic amino acid biosynthesis</keyword>
<dbReference type="GO" id="GO:0009423">
    <property type="term" value="P:chorismate biosynthetic process"/>
    <property type="evidence" value="ECO:0007669"/>
    <property type="project" value="UniProtKB-UniRule"/>
</dbReference>
<protein>
    <recommendedName>
        <fullName evidence="2 7">Shikimate dehydrogenase (NADP(+))</fullName>
        <shortName evidence="7">SDH</shortName>
        <ecNumber evidence="2 7">1.1.1.25</ecNumber>
    </recommendedName>
</protein>
<feature type="binding site" evidence="7">
    <location>
        <begin position="29"/>
        <end position="31"/>
    </location>
    <ligand>
        <name>shikimate</name>
        <dbReference type="ChEBI" id="CHEBI:36208"/>
    </ligand>
</feature>
<gene>
    <name evidence="7" type="primary">aroE</name>
    <name evidence="11" type="ORF">HKW67_05645</name>
</gene>
<dbReference type="KEGG" id="ggr:HKW67_05645"/>
<dbReference type="GO" id="GO:0004764">
    <property type="term" value="F:shikimate 3-dehydrogenase (NADP+) activity"/>
    <property type="evidence" value="ECO:0007669"/>
    <property type="project" value="UniProtKB-UniRule"/>
</dbReference>
<dbReference type="PANTHER" id="PTHR21089">
    <property type="entry name" value="SHIKIMATE DEHYDROGENASE"/>
    <property type="match status" value="1"/>
</dbReference>
<feature type="binding site" evidence="7">
    <location>
        <position position="100"/>
    </location>
    <ligand>
        <name>shikimate</name>
        <dbReference type="ChEBI" id="CHEBI:36208"/>
    </ligand>
</feature>
<dbReference type="InterPro" id="IPR013708">
    <property type="entry name" value="Shikimate_DH-bd_N"/>
</dbReference>
<keyword evidence="3 7" id="KW-0521">NADP</keyword>
<evidence type="ECO:0000256" key="6">
    <source>
        <dbReference type="ARBA" id="ARBA00049442"/>
    </source>
</evidence>
<dbReference type="InterPro" id="IPR046346">
    <property type="entry name" value="Aminoacid_DH-like_N_sf"/>
</dbReference>
<dbReference type="PANTHER" id="PTHR21089:SF1">
    <property type="entry name" value="BIFUNCTIONAL 3-DEHYDROQUINATE DEHYDRATASE_SHIKIMATE DEHYDROGENASE, CHLOROPLASTIC"/>
    <property type="match status" value="1"/>
</dbReference>
<feature type="binding site" evidence="7">
    <location>
        <begin position="143"/>
        <end position="147"/>
    </location>
    <ligand>
        <name>NADP(+)</name>
        <dbReference type="ChEBI" id="CHEBI:58349"/>
    </ligand>
</feature>
<feature type="domain" description="Quinate/shikimate 5-dehydrogenase/glutamyl-tRNA reductase" evidence="8">
    <location>
        <begin position="136"/>
        <end position="206"/>
    </location>
</feature>
<dbReference type="InterPro" id="IPR022893">
    <property type="entry name" value="Shikimate_DH_fam"/>
</dbReference>
<comment type="subunit">
    <text evidence="7">Homodimer.</text>
</comment>
<comment type="pathway">
    <text evidence="1 7">Metabolic intermediate biosynthesis; chorismate biosynthesis; chorismate from D-erythrose 4-phosphate and phosphoenolpyruvate: step 4/7.</text>
</comment>
<evidence type="ECO:0000259" key="8">
    <source>
        <dbReference type="Pfam" id="PF01488"/>
    </source>
</evidence>
<dbReference type="Gene3D" id="3.40.50.720">
    <property type="entry name" value="NAD(P)-binding Rossmann-like Domain"/>
    <property type="match status" value="1"/>
</dbReference>
<dbReference type="UniPathway" id="UPA00053">
    <property type="reaction ID" value="UER00087"/>
</dbReference>
<feature type="domain" description="SDH C-terminal" evidence="10">
    <location>
        <begin position="254"/>
        <end position="283"/>
    </location>
</feature>
<proteinExistence type="inferred from homology"/>
<dbReference type="AlphaFoldDB" id="A0A6M4IK64"/>
<dbReference type="Pfam" id="PF08501">
    <property type="entry name" value="Shikimate_dh_N"/>
    <property type="match status" value="1"/>
</dbReference>
<feature type="active site" description="Proton acceptor" evidence="7">
    <location>
        <position position="79"/>
    </location>
</feature>
<sequence length="293" mass="30960">MTEHRQERVVRAAERPSRLVILGHPVAHSLSPVFQNAALLETAIPLVYDREDVAPDGLADALRRLAAEGAGGNITIPHKEAATALVARCTPVALRTGAVNTFWTEQGDLIGHNTDVDGAAATIRALLPVDSSAAGDTSVVLLGAGGSAAATLVALHSLGYHRLTIVARTTARAHALSERLSIPAEIVPPDAIERVVRRAGLVINATPIGLRDDALPMPVAFLPARCAVFDLVYRRGLTPWIAAVREAGHRAEDGLRMLVEQGASAFETWFDVPAPRETMWGALDAAPPTHGSP</sequence>
<name>A0A6M4IK64_9BACT</name>
<dbReference type="GO" id="GO:0050661">
    <property type="term" value="F:NADP binding"/>
    <property type="evidence" value="ECO:0007669"/>
    <property type="project" value="TreeGrafter"/>
</dbReference>
<reference evidence="11 12" key="1">
    <citation type="submission" date="2020-05" db="EMBL/GenBank/DDBJ databases">
        <title>Complete genome sequence of Gemmatimonas greenlandica TET16.</title>
        <authorList>
            <person name="Zeng Y."/>
        </authorList>
    </citation>
    <scope>NUCLEOTIDE SEQUENCE [LARGE SCALE GENOMIC DNA]</scope>
    <source>
        <strain evidence="11 12">TET16</strain>
    </source>
</reference>
<evidence type="ECO:0000256" key="5">
    <source>
        <dbReference type="ARBA" id="ARBA00023141"/>
    </source>
</evidence>
<feature type="binding site" evidence="7">
    <location>
        <position position="233"/>
    </location>
    <ligand>
        <name>shikimate</name>
        <dbReference type="ChEBI" id="CHEBI:36208"/>
    </ligand>
</feature>
<feature type="domain" description="Shikimate dehydrogenase substrate binding N-terminal" evidence="9">
    <location>
        <begin position="21"/>
        <end position="101"/>
    </location>
</feature>
<evidence type="ECO:0000313" key="12">
    <source>
        <dbReference type="Proteomes" id="UP000500938"/>
    </source>
</evidence>
<dbReference type="Gene3D" id="3.40.50.10860">
    <property type="entry name" value="Leucine Dehydrogenase, chain A, domain 1"/>
    <property type="match status" value="1"/>
</dbReference>
<evidence type="ECO:0000256" key="3">
    <source>
        <dbReference type="ARBA" id="ARBA00022857"/>
    </source>
</evidence>
<evidence type="ECO:0000259" key="9">
    <source>
        <dbReference type="Pfam" id="PF08501"/>
    </source>
</evidence>
<dbReference type="EMBL" id="CP053085">
    <property type="protein sequence ID" value="QJR35030.1"/>
    <property type="molecule type" value="Genomic_DNA"/>
</dbReference>
<feature type="binding site" evidence="7">
    <location>
        <position position="75"/>
    </location>
    <ligand>
        <name>shikimate</name>
        <dbReference type="ChEBI" id="CHEBI:36208"/>
    </ligand>
</feature>
<feature type="binding site" evidence="7">
    <location>
        <position position="254"/>
    </location>
    <ligand>
        <name>NADP(+)</name>
        <dbReference type="ChEBI" id="CHEBI:58349"/>
    </ligand>
</feature>
<dbReference type="RefSeq" id="WP_171224458.1">
    <property type="nucleotide sequence ID" value="NZ_CP053085.1"/>
</dbReference>
<dbReference type="EC" id="1.1.1.25" evidence="2 7"/>
<evidence type="ECO:0000313" key="11">
    <source>
        <dbReference type="EMBL" id="QJR35030.1"/>
    </source>
</evidence>
<dbReference type="InterPro" id="IPR006151">
    <property type="entry name" value="Shikm_DH/Glu-tRNA_Rdtase"/>
</dbReference>
<feature type="binding site" evidence="7">
    <location>
        <position position="261"/>
    </location>
    <ligand>
        <name>shikimate</name>
        <dbReference type="ChEBI" id="CHEBI:36208"/>
    </ligand>
</feature>
<accession>A0A6M4IK64</accession>
<comment type="function">
    <text evidence="7">Involved in the biosynthesis of the chorismate, which leads to the biosynthesis of aromatic amino acids. Catalyzes the reversible NADPH linked reduction of 3-dehydroshikimate (DHSA) to yield shikimate (SA).</text>
</comment>
<dbReference type="CDD" id="cd01065">
    <property type="entry name" value="NAD_bind_Shikimate_DH"/>
    <property type="match status" value="1"/>
</dbReference>
<dbReference type="InterPro" id="IPR036291">
    <property type="entry name" value="NAD(P)-bd_dom_sf"/>
</dbReference>
<feature type="binding site" evidence="7">
    <location>
        <position position="231"/>
    </location>
    <ligand>
        <name>NADP(+)</name>
        <dbReference type="ChEBI" id="CHEBI:58349"/>
    </ligand>
</feature>
<keyword evidence="12" id="KW-1185">Reference proteome</keyword>
<dbReference type="GO" id="GO:0009073">
    <property type="term" value="P:aromatic amino acid family biosynthetic process"/>
    <property type="evidence" value="ECO:0007669"/>
    <property type="project" value="UniProtKB-KW"/>
</dbReference>
<comment type="catalytic activity">
    <reaction evidence="6 7">
        <text>shikimate + NADP(+) = 3-dehydroshikimate + NADPH + H(+)</text>
        <dbReference type="Rhea" id="RHEA:17737"/>
        <dbReference type="ChEBI" id="CHEBI:15378"/>
        <dbReference type="ChEBI" id="CHEBI:16630"/>
        <dbReference type="ChEBI" id="CHEBI:36208"/>
        <dbReference type="ChEBI" id="CHEBI:57783"/>
        <dbReference type="ChEBI" id="CHEBI:58349"/>
        <dbReference type="EC" id="1.1.1.25"/>
    </reaction>
</comment>
<dbReference type="GO" id="GO:0019632">
    <property type="term" value="P:shikimate metabolic process"/>
    <property type="evidence" value="ECO:0007669"/>
    <property type="project" value="TreeGrafter"/>
</dbReference>
<evidence type="ECO:0000256" key="2">
    <source>
        <dbReference type="ARBA" id="ARBA00012962"/>
    </source>
</evidence>
<evidence type="ECO:0000256" key="7">
    <source>
        <dbReference type="HAMAP-Rule" id="MF_00222"/>
    </source>
</evidence>
<dbReference type="InterPro" id="IPR041121">
    <property type="entry name" value="SDH_C"/>
</dbReference>
<evidence type="ECO:0000259" key="10">
    <source>
        <dbReference type="Pfam" id="PF18317"/>
    </source>
</evidence>